<keyword evidence="2" id="KW-1185">Reference proteome</keyword>
<dbReference type="PANTHER" id="PTHR35841">
    <property type="entry name" value="PHOSPHONATES-BINDING PERIPLASMIC PROTEIN"/>
    <property type="match status" value="1"/>
</dbReference>
<dbReference type="AlphaFoldDB" id="A0A2S0MJM3"/>
<reference evidence="1 2" key="1">
    <citation type="submission" date="2018-03" db="EMBL/GenBank/DDBJ databases">
        <title>Genome sequencing of Ottowia sp.</title>
        <authorList>
            <person name="Kim S.-J."/>
            <person name="Heo J."/>
            <person name="Kwon S.-W."/>
        </authorList>
    </citation>
    <scope>NUCLEOTIDE SEQUENCE [LARGE SCALE GENOMIC DNA]</scope>
    <source>
        <strain evidence="1 2">KADR8-3</strain>
    </source>
</reference>
<name>A0A2S0MJM3_9BURK</name>
<sequence>MRIGVTAVMLSDQTAFLTRWAAYLSDRTQTSVSFVVRDQYRAVMELMSAGQVESAWICGYPFVRYQSSLRLLAVPLYRGMPQYQAYLIRPRGTTTPQSWSDLRGKVLAYSDPLSNSGWLVAQAQMAAAGVASTDLRGQFFAYGHRNVADAVAARLADAGAIDGYIWDTMLKLGMQGALQTEVVWRSTPCGFPPFVTPSLVSPASVEPLRNALIEMSKDPTGQGLLDSLNLSGFVDGSPALYDSIRQMASQTPNSGVPS</sequence>
<organism evidence="1 2">
    <name type="scientific">Ottowia oryzae</name>
    <dbReference type="NCBI Taxonomy" id="2109914"/>
    <lineage>
        <taxon>Bacteria</taxon>
        <taxon>Pseudomonadati</taxon>
        <taxon>Pseudomonadota</taxon>
        <taxon>Betaproteobacteria</taxon>
        <taxon>Burkholderiales</taxon>
        <taxon>Comamonadaceae</taxon>
        <taxon>Ottowia</taxon>
    </lineage>
</organism>
<evidence type="ECO:0000313" key="2">
    <source>
        <dbReference type="Proteomes" id="UP000239709"/>
    </source>
</evidence>
<accession>A0A2S0MJM3</accession>
<dbReference type="PANTHER" id="PTHR35841:SF1">
    <property type="entry name" value="PHOSPHONATES-BINDING PERIPLASMIC PROTEIN"/>
    <property type="match status" value="1"/>
</dbReference>
<dbReference type="SUPFAM" id="SSF53850">
    <property type="entry name" value="Periplasmic binding protein-like II"/>
    <property type="match status" value="1"/>
</dbReference>
<proteinExistence type="predicted"/>
<dbReference type="OrthoDB" id="527737at2"/>
<gene>
    <name evidence="1" type="ORF">C6570_08755</name>
</gene>
<evidence type="ECO:0000313" key="1">
    <source>
        <dbReference type="EMBL" id="AVO36062.1"/>
    </source>
</evidence>
<dbReference type="Proteomes" id="UP000239709">
    <property type="component" value="Chromosome"/>
</dbReference>
<dbReference type="EMBL" id="CP027666">
    <property type="protein sequence ID" value="AVO36062.1"/>
    <property type="molecule type" value="Genomic_DNA"/>
</dbReference>
<dbReference type="Pfam" id="PF12974">
    <property type="entry name" value="Phosphonate-bd"/>
    <property type="match status" value="1"/>
</dbReference>
<protein>
    <submittedName>
        <fullName evidence="1">Phosphonate ABC transporter substrate-binding protein</fullName>
    </submittedName>
</protein>
<dbReference type="Gene3D" id="3.40.190.10">
    <property type="entry name" value="Periplasmic binding protein-like II"/>
    <property type="match status" value="2"/>
</dbReference>
<dbReference type="KEGG" id="otk:C6570_08755"/>